<dbReference type="CDD" id="cd00761">
    <property type="entry name" value="Glyco_tranf_GTA_type"/>
    <property type="match status" value="1"/>
</dbReference>
<dbReference type="PANTHER" id="PTHR22916">
    <property type="entry name" value="GLYCOSYLTRANSFERASE"/>
    <property type="match status" value="1"/>
</dbReference>
<keyword evidence="1" id="KW-1133">Transmembrane helix</keyword>
<dbReference type="InterPro" id="IPR001173">
    <property type="entry name" value="Glyco_trans_2-like"/>
</dbReference>
<organism evidence="3 4">
    <name type="scientific">Aeromonas hydrophila</name>
    <dbReference type="NCBI Taxonomy" id="644"/>
    <lineage>
        <taxon>Bacteria</taxon>
        <taxon>Pseudomonadati</taxon>
        <taxon>Pseudomonadota</taxon>
        <taxon>Gammaproteobacteria</taxon>
        <taxon>Aeromonadales</taxon>
        <taxon>Aeromonadaceae</taxon>
        <taxon>Aeromonas</taxon>
    </lineage>
</organism>
<evidence type="ECO:0000256" key="1">
    <source>
        <dbReference type="SAM" id="Phobius"/>
    </source>
</evidence>
<dbReference type="AlphaFoldDB" id="A0AAD3U850"/>
<reference evidence="3" key="2">
    <citation type="submission" date="2020-01" db="EMBL/GenBank/DDBJ databases">
        <authorList>
            <consortium name="NCBI Pathogen Detection Project"/>
        </authorList>
    </citation>
    <scope>NUCLEOTIDE SEQUENCE</scope>
    <source>
        <strain evidence="3">OLC2673_Aeromonas</strain>
    </source>
</reference>
<accession>A0AAD3U850</accession>
<keyword evidence="1" id="KW-0472">Membrane</keyword>
<dbReference type="SUPFAM" id="SSF53448">
    <property type="entry name" value="Nucleotide-diphospho-sugar transferases"/>
    <property type="match status" value="1"/>
</dbReference>
<feature type="domain" description="Glycosyltransferase 2-like" evidence="2">
    <location>
        <begin position="8"/>
        <end position="162"/>
    </location>
</feature>
<proteinExistence type="predicted"/>
<dbReference type="Pfam" id="PF00535">
    <property type="entry name" value="Glycos_transf_2"/>
    <property type="match status" value="1"/>
</dbReference>
<protein>
    <submittedName>
        <fullName evidence="3">Glycosyltransferase family 2 protein</fullName>
    </submittedName>
</protein>
<name>A0AAD3U850_AERHY</name>
<keyword evidence="1" id="KW-0812">Transmembrane</keyword>
<sequence>MNADIKVSVCVVTYNQEKYIAQCLQSLVEQVTDFDFEIIVGDDYSSDKTRDIIRKFSIKYSNIIENFHPKNIGTVKNILSTYKMAKGKYICHLDGDDYALPGKLQSQFDALEANADCKICTHDVVVVSKDGVLVKNSFNSKETGVYNVKDMYADLPFFSHSSKMFINTYDESFGSIFTDSTLDIEVHISQLGDGNLIHLGTALGAYRIFTGVSSLNKKVNKDLVDGVDRVFGAAIKHDSLNTSFYRKCYAVSFFKFSYQSALYGDKDGVGKYIRKSLSIYRFSSYQYYFYLLSYVPSVLIFLCKTRAKLKGYQF</sequence>
<dbReference type="InterPro" id="IPR029044">
    <property type="entry name" value="Nucleotide-diphossugar_trans"/>
</dbReference>
<feature type="transmembrane region" description="Helical" evidence="1">
    <location>
        <begin position="285"/>
        <end position="303"/>
    </location>
</feature>
<gene>
    <name evidence="3" type="ORF">JAJ28_000687</name>
</gene>
<evidence type="ECO:0000313" key="4">
    <source>
        <dbReference type="Proteomes" id="UP000859505"/>
    </source>
</evidence>
<dbReference type="EMBL" id="DACTUL010000003">
    <property type="protein sequence ID" value="HAT6343004.1"/>
    <property type="molecule type" value="Genomic_DNA"/>
</dbReference>
<dbReference type="Gene3D" id="3.90.550.10">
    <property type="entry name" value="Spore Coat Polysaccharide Biosynthesis Protein SpsA, Chain A"/>
    <property type="match status" value="1"/>
</dbReference>
<dbReference type="Proteomes" id="UP000859505">
    <property type="component" value="Unassembled WGS sequence"/>
</dbReference>
<dbReference type="PANTHER" id="PTHR22916:SF71">
    <property type="entry name" value="GLYCOSYL TRANSFERASE"/>
    <property type="match status" value="1"/>
</dbReference>
<reference evidence="3" key="1">
    <citation type="journal article" date="2018" name="Genome Biol.">
        <title>SKESA: strategic k-mer extension for scrupulous assemblies.</title>
        <authorList>
            <person name="Souvorov A."/>
            <person name="Agarwala R."/>
            <person name="Lipman D.J."/>
        </authorList>
    </citation>
    <scope>NUCLEOTIDE SEQUENCE</scope>
    <source>
        <strain evidence="3">OLC2673_Aeromonas</strain>
    </source>
</reference>
<dbReference type="RefSeq" id="WP_408789730.1">
    <property type="nucleotide sequence ID" value="NZ_JBGWTT010000004.1"/>
</dbReference>
<evidence type="ECO:0000313" key="3">
    <source>
        <dbReference type="EMBL" id="HAT6343004.1"/>
    </source>
</evidence>
<dbReference type="GO" id="GO:0016758">
    <property type="term" value="F:hexosyltransferase activity"/>
    <property type="evidence" value="ECO:0007669"/>
    <property type="project" value="UniProtKB-ARBA"/>
</dbReference>
<comment type="caution">
    <text evidence="3">The sequence shown here is derived from an EMBL/GenBank/DDBJ whole genome shotgun (WGS) entry which is preliminary data.</text>
</comment>
<evidence type="ECO:0000259" key="2">
    <source>
        <dbReference type="Pfam" id="PF00535"/>
    </source>
</evidence>